<evidence type="ECO:0000313" key="2">
    <source>
        <dbReference type="Proteomes" id="UP000054018"/>
    </source>
</evidence>
<accession>A0A0C9Z756</accession>
<evidence type="ECO:0000313" key="1">
    <source>
        <dbReference type="EMBL" id="KIK15723.1"/>
    </source>
</evidence>
<organism evidence="1 2">
    <name type="scientific">Pisolithus microcarpus 441</name>
    <dbReference type="NCBI Taxonomy" id="765257"/>
    <lineage>
        <taxon>Eukaryota</taxon>
        <taxon>Fungi</taxon>
        <taxon>Dikarya</taxon>
        <taxon>Basidiomycota</taxon>
        <taxon>Agaricomycotina</taxon>
        <taxon>Agaricomycetes</taxon>
        <taxon>Agaricomycetidae</taxon>
        <taxon>Boletales</taxon>
        <taxon>Sclerodermatineae</taxon>
        <taxon>Pisolithaceae</taxon>
        <taxon>Pisolithus</taxon>
    </lineage>
</organism>
<dbReference type="EMBL" id="KN833879">
    <property type="protein sequence ID" value="KIK15723.1"/>
    <property type="molecule type" value="Genomic_DNA"/>
</dbReference>
<dbReference type="Proteomes" id="UP000054018">
    <property type="component" value="Unassembled WGS sequence"/>
</dbReference>
<gene>
    <name evidence="1" type="ORF">PISMIDRAFT_290178</name>
</gene>
<sequence length="77" mass="8882">MDGGGRTYKGRIECEDGGASLTWCLMDGGGRMHAYTNLHVPSLRMIPYLYCKVRSGHWNLFTSTWQQQYWVYTSDAR</sequence>
<reference evidence="2" key="2">
    <citation type="submission" date="2015-01" db="EMBL/GenBank/DDBJ databases">
        <title>Evolutionary Origins and Diversification of the Mycorrhizal Mutualists.</title>
        <authorList>
            <consortium name="DOE Joint Genome Institute"/>
            <consortium name="Mycorrhizal Genomics Consortium"/>
            <person name="Kohler A."/>
            <person name="Kuo A."/>
            <person name="Nagy L.G."/>
            <person name="Floudas D."/>
            <person name="Copeland A."/>
            <person name="Barry K.W."/>
            <person name="Cichocki N."/>
            <person name="Veneault-Fourrey C."/>
            <person name="LaButti K."/>
            <person name="Lindquist E.A."/>
            <person name="Lipzen A."/>
            <person name="Lundell T."/>
            <person name="Morin E."/>
            <person name="Murat C."/>
            <person name="Riley R."/>
            <person name="Ohm R."/>
            <person name="Sun H."/>
            <person name="Tunlid A."/>
            <person name="Henrissat B."/>
            <person name="Grigoriev I.V."/>
            <person name="Hibbett D.S."/>
            <person name="Martin F."/>
        </authorList>
    </citation>
    <scope>NUCLEOTIDE SEQUENCE [LARGE SCALE GENOMIC DNA]</scope>
    <source>
        <strain evidence="2">441</strain>
    </source>
</reference>
<protein>
    <submittedName>
        <fullName evidence="1">Uncharacterized protein</fullName>
    </submittedName>
</protein>
<dbReference type="AlphaFoldDB" id="A0A0C9Z756"/>
<proteinExistence type="predicted"/>
<reference evidence="1 2" key="1">
    <citation type="submission" date="2014-04" db="EMBL/GenBank/DDBJ databases">
        <authorList>
            <consortium name="DOE Joint Genome Institute"/>
            <person name="Kuo A."/>
            <person name="Kohler A."/>
            <person name="Costa M.D."/>
            <person name="Nagy L.G."/>
            <person name="Floudas D."/>
            <person name="Copeland A."/>
            <person name="Barry K.W."/>
            <person name="Cichocki N."/>
            <person name="Veneault-Fourrey C."/>
            <person name="LaButti K."/>
            <person name="Lindquist E.A."/>
            <person name="Lipzen A."/>
            <person name="Lundell T."/>
            <person name="Morin E."/>
            <person name="Murat C."/>
            <person name="Sun H."/>
            <person name="Tunlid A."/>
            <person name="Henrissat B."/>
            <person name="Grigoriev I.V."/>
            <person name="Hibbett D.S."/>
            <person name="Martin F."/>
            <person name="Nordberg H.P."/>
            <person name="Cantor M.N."/>
            <person name="Hua S.X."/>
        </authorList>
    </citation>
    <scope>NUCLEOTIDE SEQUENCE [LARGE SCALE GENOMIC DNA]</scope>
    <source>
        <strain evidence="1 2">441</strain>
    </source>
</reference>
<keyword evidence="2" id="KW-1185">Reference proteome</keyword>
<name>A0A0C9Z756_9AGAM</name>
<dbReference type="HOGENOM" id="CLU_2639002_0_0_1"/>